<protein>
    <recommendedName>
        <fullName evidence="3">SnoaL-like domain-containing protein</fullName>
    </recommendedName>
</protein>
<dbReference type="STRING" id="743788.S8FLZ2"/>
<proteinExistence type="predicted"/>
<evidence type="ECO:0000313" key="1">
    <source>
        <dbReference type="EMBL" id="EPS99314.1"/>
    </source>
</evidence>
<dbReference type="OrthoDB" id="2777194at2759"/>
<gene>
    <name evidence="1" type="ORF">FOMPIDRAFT_1024193</name>
</gene>
<organism evidence="1 2">
    <name type="scientific">Fomitopsis schrenkii</name>
    <name type="common">Brown rot fungus</name>
    <dbReference type="NCBI Taxonomy" id="2126942"/>
    <lineage>
        <taxon>Eukaryota</taxon>
        <taxon>Fungi</taxon>
        <taxon>Dikarya</taxon>
        <taxon>Basidiomycota</taxon>
        <taxon>Agaricomycotina</taxon>
        <taxon>Agaricomycetes</taxon>
        <taxon>Polyporales</taxon>
        <taxon>Fomitopsis</taxon>
    </lineage>
</organism>
<sequence length="146" mass="15705">MSETHTFSTSSVSAAPLPQSLAATRTNFKSGAIQLQEHFRTLLTAPNDHFDRVFTRDATGVIAGKSVSRDGLKAALLALNKEWSAASCRFGPATCLDGFVATHCDFMPRHACEYTEVVAVALIRPEGGAERISCLELDGEESLFAN</sequence>
<keyword evidence="2" id="KW-1185">Reference proteome</keyword>
<dbReference type="AlphaFoldDB" id="S8FLZ2"/>
<dbReference type="HOGENOM" id="CLU_1777491_0_0_1"/>
<name>S8FLZ2_FOMSC</name>
<evidence type="ECO:0008006" key="3">
    <source>
        <dbReference type="Google" id="ProtNLM"/>
    </source>
</evidence>
<accession>S8FLZ2</accession>
<reference evidence="1 2" key="1">
    <citation type="journal article" date="2012" name="Science">
        <title>The Paleozoic origin of enzymatic lignin decomposition reconstructed from 31 fungal genomes.</title>
        <authorList>
            <person name="Floudas D."/>
            <person name="Binder M."/>
            <person name="Riley R."/>
            <person name="Barry K."/>
            <person name="Blanchette R.A."/>
            <person name="Henrissat B."/>
            <person name="Martinez A.T."/>
            <person name="Otillar R."/>
            <person name="Spatafora J.W."/>
            <person name="Yadav J.S."/>
            <person name="Aerts A."/>
            <person name="Benoit I."/>
            <person name="Boyd A."/>
            <person name="Carlson A."/>
            <person name="Copeland A."/>
            <person name="Coutinho P.M."/>
            <person name="de Vries R.P."/>
            <person name="Ferreira P."/>
            <person name="Findley K."/>
            <person name="Foster B."/>
            <person name="Gaskell J."/>
            <person name="Glotzer D."/>
            <person name="Gorecki P."/>
            <person name="Heitman J."/>
            <person name="Hesse C."/>
            <person name="Hori C."/>
            <person name="Igarashi K."/>
            <person name="Jurgens J.A."/>
            <person name="Kallen N."/>
            <person name="Kersten P."/>
            <person name="Kohler A."/>
            <person name="Kuees U."/>
            <person name="Kumar T.K.A."/>
            <person name="Kuo A."/>
            <person name="LaButti K."/>
            <person name="Larrondo L.F."/>
            <person name="Lindquist E."/>
            <person name="Ling A."/>
            <person name="Lombard V."/>
            <person name="Lucas S."/>
            <person name="Lundell T."/>
            <person name="Martin R."/>
            <person name="McLaughlin D.J."/>
            <person name="Morgenstern I."/>
            <person name="Morin E."/>
            <person name="Murat C."/>
            <person name="Nagy L.G."/>
            <person name="Nolan M."/>
            <person name="Ohm R.A."/>
            <person name="Patyshakuliyeva A."/>
            <person name="Rokas A."/>
            <person name="Ruiz-Duenas F.J."/>
            <person name="Sabat G."/>
            <person name="Salamov A."/>
            <person name="Samejima M."/>
            <person name="Schmutz J."/>
            <person name="Slot J.C."/>
            <person name="St John F."/>
            <person name="Stenlid J."/>
            <person name="Sun H."/>
            <person name="Sun S."/>
            <person name="Syed K."/>
            <person name="Tsang A."/>
            <person name="Wiebenga A."/>
            <person name="Young D."/>
            <person name="Pisabarro A."/>
            <person name="Eastwood D.C."/>
            <person name="Martin F."/>
            <person name="Cullen D."/>
            <person name="Grigoriev I.V."/>
            <person name="Hibbett D.S."/>
        </authorList>
    </citation>
    <scope>NUCLEOTIDE SEQUENCE</scope>
    <source>
        <strain evidence="2">FP-58527</strain>
    </source>
</reference>
<dbReference type="InParanoid" id="S8FLZ2"/>
<dbReference type="EMBL" id="KE504157">
    <property type="protein sequence ID" value="EPS99314.1"/>
    <property type="molecule type" value="Genomic_DNA"/>
</dbReference>
<evidence type="ECO:0000313" key="2">
    <source>
        <dbReference type="Proteomes" id="UP000015241"/>
    </source>
</evidence>
<dbReference type="Proteomes" id="UP000015241">
    <property type="component" value="Unassembled WGS sequence"/>
</dbReference>